<dbReference type="SUPFAM" id="SSF52540">
    <property type="entry name" value="P-loop containing nucleoside triphosphate hydrolases"/>
    <property type="match status" value="1"/>
</dbReference>
<dbReference type="Gene3D" id="3.40.50.300">
    <property type="entry name" value="P-loop containing nucleotide triphosphate hydrolases"/>
    <property type="match status" value="1"/>
</dbReference>
<dbReference type="CDD" id="cd03230">
    <property type="entry name" value="ABC_DR_subfamily_A"/>
    <property type="match status" value="1"/>
</dbReference>
<feature type="domain" description="ABC transporter" evidence="4">
    <location>
        <begin position="3"/>
        <end position="219"/>
    </location>
</feature>
<accession>A0AAW3MDN7</accession>
<evidence type="ECO:0000256" key="2">
    <source>
        <dbReference type="ARBA" id="ARBA00022741"/>
    </source>
</evidence>
<comment type="caution">
    <text evidence="5">The sequence shown here is derived from an EMBL/GenBank/DDBJ whole genome shotgun (WGS) entry which is preliminary data.</text>
</comment>
<keyword evidence="1" id="KW-0813">Transport</keyword>
<dbReference type="InterPro" id="IPR051782">
    <property type="entry name" value="ABC_Transporter_VariousFunc"/>
</dbReference>
<organism evidence="5 6">
    <name type="scientific">Exiguobacterium indicum</name>
    <dbReference type="NCBI Taxonomy" id="296995"/>
    <lineage>
        <taxon>Bacteria</taxon>
        <taxon>Bacillati</taxon>
        <taxon>Bacillota</taxon>
        <taxon>Bacilli</taxon>
        <taxon>Bacillales</taxon>
        <taxon>Bacillales Family XII. Incertae Sedis</taxon>
        <taxon>Exiguobacterium</taxon>
    </lineage>
</organism>
<dbReference type="PROSITE" id="PS00211">
    <property type="entry name" value="ABC_TRANSPORTER_1"/>
    <property type="match status" value="1"/>
</dbReference>
<dbReference type="InterPro" id="IPR003593">
    <property type="entry name" value="AAA+_ATPase"/>
</dbReference>
<sequence length="229" mass="25270">MFTMHVSIQQAGYDVGQPVLQEIAFDLHPGSITGLIGTNGAGKSTTIQAMFGTLPWVEGEIDLPASLAYIPELPTYYEYLTLAEHLELVASLHETDHAYTEQLLKTFELHAVTGDYVSSFSKGMKQKVMLVCALMQRADCLIIDEPFVGLDAVATIRLLHLLEAERTRGVAILLVTHVLDSAERLCDDFVWIDQGRIKHQGTLAQIGESSSQPGARLFDIMEAMVLEHD</sequence>
<keyword evidence="2" id="KW-0547">Nucleotide-binding</keyword>
<evidence type="ECO:0000313" key="5">
    <source>
        <dbReference type="EMBL" id="KTR27240.1"/>
    </source>
</evidence>
<dbReference type="PROSITE" id="PS50893">
    <property type="entry name" value="ABC_TRANSPORTER_2"/>
    <property type="match status" value="1"/>
</dbReference>
<dbReference type="PANTHER" id="PTHR42939:SF2">
    <property type="entry name" value="ABC-TYPE TRANSPORTER ATP-BINDING PROTEIN ECSA"/>
    <property type="match status" value="1"/>
</dbReference>
<dbReference type="InterPro" id="IPR003439">
    <property type="entry name" value="ABC_transporter-like_ATP-bd"/>
</dbReference>
<evidence type="ECO:0000313" key="6">
    <source>
        <dbReference type="Proteomes" id="UP000072605"/>
    </source>
</evidence>
<name>A0AAW3MDN7_9BACL</name>
<gene>
    <name evidence="5" type="ORF">RSA11_06595</name>
</gene>
<dbReference type="SMART" id="SM00382">
    <property type="entry name" value="AAA"/>
    <property type="match status" value="1"/>
</dbReference>
<dbReference type="InterPro" id="IPR017871">
    <property type="entry name" value="ABC_transporter-like_CS"/>
</dbReference>
<dbReference type="GO" id="GO:0016887">
    <property type="term" value="F:ATP hydrolysis activity"/>
    <property type="evidence" value="ECO:0007669"/>
    <property type="project" value="InterPro"/>
</dbReference>
<evidence type="ECO:0000256" key="3">
    <source>
        <dbReference type="ARBA" id="ARBA00022840"/>
    </source>
</evidence>
<dbReference type="Proteomes" id="UP000072605">
    <property type="component" value="Unassembled WGS sequence"/>
</dbReference>
<reference evidence="5 6" key="1">
    <citation type="journal article" date="2016" name="Front. Microbiol.">
        <title>Genomic Resource of Rice Seed Associated Bacteria.</title>
        <authorList>
            <person name="Midha S."/>
            <person name="Bansal K."/>
            <person name="Sharma S."/>
            <person name="Kumar N."/>
            <person name="Patil P.P."/>
            <person name="Chaudhry V."/>
            <person name="Patil P.B."/>
        </authorList>
    </citation>
    <scope>NUCLEOTIDE SEQUENCE [LARGE SCALE GENOMIC DNA]</scope>
    <source>
        <strain evidence="5 6">RSA11</strain>
    </source>
</reference>
<dbReference type="PANTHER" id="PTHR42939">
    <property type="entry name" value="ABC TRANSPORTER ATP-BINDING PROTEIN ALBC-RELATED"/>
    <property type="match status" value="1"/>
</dbReference>
<protein>
    <submittedName>
        <fullName evidence="5">ABC transporter ATP-binding protein</fullName>
    </submittedName>
</protein>
<dbReference type="GO" id="GO:0005524">
    <property type="term" value="F:ATP binding"/>
    <property type="evidence" value="ECO:0007669"/>
    <property type="project" value="UniProtKB-KW"/>
</dbReference>
<proteinExistence type="predicted"/>
<evidence type="ECO:0000256" key="1">
    <source>
        <dbReference type="ARBA" id="ARBA00022448"/>
    </source>
</evidence>
<dbReference type="InterPro" id="IPR027417">
    <property type="entry name" value="P-loop_NTPase"/>
</dbReference>
<dbReference type="AlphaFoldDB" id="A0AAW3MDN7"/>
<evidence type="ECO:0000259" key="4">
    <source>
        <dbReference type="PROSITE" id="PS50893"/>
    </source>
</evidence>
<dbReference type="Pfam" id="PF00005">
    <property type="entry name" value="ABC_tran"/>
    <property type="match status" value="1"/>
</dbReference>
<dbReference type="EMBL" id="LDQV01000017">
    <property type="protein sequence ID" value="KTR27240.1"/>
    <property type="molecule type" value="Genomic_DNA"/>
</dbReference>
<keyword evidence="3 5" id="KW-0067">ATP-binding</keyword>